<name>A0A2S3UQ32_9HYPH</name>
<dbReference type="InterPro" id="IPR001647">
    <property type="entry name" value="HTH_TetR"/>
</dbReference>
<dbReference type="Gene3D" id="1.10.357.10">
    <property type="entry name" value="Tetracycline Repressor, domain 2"/>
    <property type="match status" value="1"/>
</dbReference>
<keyword evidence="1 2" id="KW-0238">DNA-binding</keyword>
<proteinExistence type="predicted"/>
<dbReference type="PROSITE" id="PS50977">
    <property type="entry name" value="HTH_TETR_2"/>
    <property type="match status" value="1"/>
</dbReference>
<dbReference type="InterPro" id="IPR009057">
    <property type="entry name" value="Homeodomain-like_sf"/>
</dbReference>
<evidence type="ECO:0000256" key="1">
    <source>
        <dbReference type="ARBA" id="ARBA00023125"/>
    </source>
</evidence>
<feature type="DNA-binding region" description="H-T-H motif" evidence="2">
    <location>
        <begin position="55"/>
        <end position="74"/>
    </location>
</feature>
<dbReference type="PANTHER" id="PTHR30328:SF54">
    <property type="entry name" value="HTH-TYPE TRANSCRIPTIONAL REPRESSOR SCO4008"/>
    <property type="match status" value="1"/>
</dbReference>
<evidence type="ECO:0000259" key="3">
    <source>
        <dbReference type="PROSITE" id="PS50977"/>
    </source>
</evidence>
<gene>
    <name evidence="4" type="ORF">CLV41_108115</name>
</gene>
<dbReference type="Pfam" id="PF17938">
    <property type="entry name" value="TetR_C_29"/>
    <property type="match status" value="1"/>
</dbReference>
<organism evidence="4 5">
    <name type="scientific">Roseibium marinum</name>
    <dbReference type="NCBI Taxonomy" id="281252"/>
    <lineage>
        <taxon>Bacteria</taxon>
        <taxon>Pseudomonadati</taxon>
        <taxon>Pseudomonadota</taxon>
        <taxon>Alphaproteobacteria</taxon>
        <taxon>Hyphomicrobiales</taxon>
        <taxon>Stappiaceae</taxon>
        <taxon>Roseibium</taxon>
    </lineage>
</organism>
<dbReference type="InterPro" id="IPR050109">
    <property type="entry name" value="HTH-type_TetR-like_transc_reg"/>
</dbReference>
<protein>
    <submittedName>
        <fullName evidence="4">AcrR family transcriptional regulator</fullName>
    </submittedName>
</protein>
<dbReference type="Pfam" id="PF00440">
    <property type="entry name" value="TetR_N"/>
    <property type="match status" value="1"/>
</dbReference>
<dbReference type="Proteomes" id="UP000236959">
    <property type="component" value="Unassembled WGS sequence"/>
</dbReference>
<reference evidence="4 5" key="1">
    <citation type="submission" date="2018-01" db="EMBL/GenBank/DDBJ databases">
        <title>Genomic Encyclopedia of Archaeal and Bacterial Type Strains, Phase II (KMG-II): from individual species to whole genera.</title>
        <authorList>
            <person name="Goeker M."/>
        </authorList>
    </citation>
    <scope>NUCLEOTIDE SEQUENCE [LARGE SCALE GENOMIC DNA]</scope>
    <source>
        <strain evidence="4 5">DSM 17023</strain>
    </source>
</reference>
<dbReference type="EMBL" id="PPCN01000008">
    <property type="protein sequence ID" value="POF29690.1"/>
    <property type="molecule type" value="Genomic_DNA"/>
</dbReference>
<dbReference type="AlphaFoldDB" id="A0A2S3UQ32"/>
<dbReference type="PANTHER" id="PTHR30328">
    <property type="entry name" value="TRANSCRIPTIONAL REPRESSOR"/>
    <property type="match status" value="1"/>
</dbReference>
<feature type="domain" description="HTH tetR-type" evidence="3">
    <location>
        <begin position="32"/>
        <end position="92"/>
    </location>
</feature>
<dbReference type="SUPFAM" id="SSF46689">
    <property type="entry name" value="Homeodomain-like"/>
    <property type="match status" value="1"/>
</dbReference>
<dbReference type="GO" id="GO:0003677">
    <property type="term" value="F:DNA binding"/>
    <property type="evidence" value="ECO:0007669"/>
    <property type="project" value="UniProtKB-UniRule"/>
</dbReference>
<keyword evidence="5" id="KW-1185">Reference proteome</keyword>
<dbReference type="InterPro" id="IPR036271">
    <property type="entry name" value="Tet_transcr_reg_TetR-rel_C_sf"/>
</dbReference>
<evidence type="ECO:0000313" key="5">
    <source>
        <dbReference type="Proteomes" id="UP000236959"/>
    </source>
</evidence>
<accession>A0A2S3UQ32</accession>
<comment type="caution">
    <text evidence="4">The sequence shown here is derived from an EMBL/GenBank/DDBJ whole genome shotgun (WGS) entry which is preliminary data.</text>
</comment>
<dbReference type="SUPFAM" id="SSF48498">
    <property type="entry name" value="Tetracyclin repressor-like, C-terminal domain"/>
    <property type="match status" value="1"/>
</dbReference>
<dbReference type="PRINTS" id="PR00455">
    <property type="entry name" value="HTHTETR"/>
</dbReference>
<dbReference type="InterPro" id="IPR041474">
    <property type="entry name" value="NicS_C"/>
</dbReference>
<evidence type="ECO:0000313" key="4">
    <source>
        <dbReference type="EMBL" id="POF29690.1"/>
    </source>
</evidence>
<evidence type="ECO:0000256" key="2">
    <source>
        <dbReference type="PROSITE-ProRule" id="PRU00335"/>
    </source>
</evidence>
<sequence length="230" mass="25759">MWRAGLEKGMSINETVASEKSSARARWKQDPEGVRANILAVALEEFAANGLSGARMDEIAAKTRSSKRMIYYYFGDKETLYLKALEAAYKKVRQGEEQLDLEHLGPREALTRLVEFTFEHHRNNPAFIRLVMIENIHHGRYLEQSAEIKSLNEAAISQIERVYSKGAATGVFREGLAPLRIHWLISAMSFFNVSNATTFSMLFGQELLSAAGQTALKGDVSETVLRFVAA</sequence>